<dbReference type="GeneID" id="10323118"/>
<evidence type="ECO:0000313" key="2">
    <source>
        <dbReference type="EMBL" id="ADJ19446.1"/>
    </source>
</evidence>
<dbReference type="RefSeq" id="YP_004300712.1">
    <property type="nucleotide sequence ID" value="NC_015250.1"/>
</dbReference>
<dbReference type="EMBL" id="HM114315">
    <property type="protein sequence ID" value="ADJ19446.1"/>
    <property type="molecule type" value="Genomic_DNA"/>
</dbReference>
<name>D9I665_9CAUD</name>
<sequence length="57" mass="6197">MDNTGFLISLFVGCLLIISAAVCIWPSKRHPKDFHTALTHFVIGAVLIFLSILGIVS</sequence>
<evidence type="ECO:0000256" key="1">
    <source>
        <dbReference type="SAM" id="Phobius"/>
    </source>
</evidence>
<keyword evidence="1" id="KW-1133">Transmembrane helix</keyword>
<feature type="transmembrane region" description="Helical" evidence="1">
    <location>
        <begin position="6"/>
        <end position="25"/>
    </location>
</feature>
<keyword evidence="3" id="KW-1185">Reference proteome</keyword>
<keyword evidence="1" id="KW-0812">Transmembrane</keyword>
<protein>
    <submittedName>
        <fullName evidence="2">Uncharacterized protein</fullName>
    </submittedName>
</protein>
<dbReference type="KEGG" id="vg:10323118"/>
<keyword evidence="1" id="KW-0472">Membrane</keyword>
<gene>
    <name evidence="2" type="ORF">Acj133p131</name>
</gene>
<proteinExistence type="predicted"/>
<evidence type="ECO:0000313" key="3">
    <source>
        <dbReference type="Proteomes" id="UP000000330"/>
    </source>
</evidence>
<accession>D9I665</accession>
<organism evidence="2 3">
    <name type="scientific">Acinetobacter phage 133</name>
    <dbReference type="NCBI Taxonomy" id="2919552"/>
    <lineage>
        <taxon>Viruses</taxon>
        <taxon>Duplodnaviria</taxon>
        <taxon>Heunggongvirae</taxon>
        <taxon>Uroviricota</taxon>
        <taxon>Caudoviricetes</taxon>
        <taxon>Pantevenvirales</taxon>
        <taxon>Straboviridae</taxon>
        <taxon>Tevenvirinae</taxon>
        <taxon>Centumtrigintavirus</taxon>
        <taxon>Centumtrigintavirus cv133</taxon>
        <taxon>Acinetobacter virus 133</taxon>
    </lineage>
</organism>
<dbReference type="Proteomes" id="UP000000330">
    <property type="component" value="Segment"/>
</dbReference>
<reference evidence="2 3" key="1">
    <citation type="journal article" date="2010" name="Virol. J.">
        <title>Genomes of the T4-related bacteriophages as windows on microbial genome evolution.</title>
        <authorList>
            <person name="Petrov V.M."/>
            <person name="Ratnayaka S."/>
            <person name="Nolan J.M."/>
            <person name="Miller E.S."/>
            <person name="Karam J.D."/>
        </authorList>
    </citation>
    <scope>NUCLEOTIDE SEQUENCE [LARGE SCALE GENOMIC DNA]</scope>
    <source>
        <strain evidence="2">Acj133</strain>
    </source>
</reference>
<feature type="transmembrane region" description="Helical" evidence="1">
    <location>
        <begin position="37"/>
        <end position="56"/>
    </location>
</feature>